<evidence type="ECO:0000256" key="1">
    <source>
        <dbReference type="ARBA" id="ARBA00010066"/>
    </source>
</evidence>
<feature type="compositionally biased region" description="Basic and acidic residues" evidence="6">
    <location>
        <begin position="13"/>
        <end position="25"/>
    </location>
</feature>
<dbReference type="PANTHER" id="PTHR12713">
    <property type="entry name" value="VACUOLAR ATP SYNTHASE SUBUNIT G"/>
    <property type="match status" value="1"/>
</dbReference>
<sequence length="121" mass="13818">MAQNNQGIQHLLQAEKKASEKVAEARKRKQRRLKQAKEEAQAEIERIHKEKDANFRAVESATLGDKDKMAAQIDLETRRKLHEMDILVGNNKEGVVQQLLSLVYNIKPEMHPNARPEKLGA</sequence>
<keyword evidence="3 5" id="KW-0375">Hydrogen ion transport</keyword>
<dbReference type="GO" id="GO:0097401">
    <property type="term" value="P:synaptic vesicle lumen acidification"/>
    <property type="evidence" value="ECO:0007669"/>
    <property type="project" value="TreeGrafter"/>
</dbReference>
<keyword evidence="4 5" id="KW-0406">Ion transport</keyword>
<dbReference type="InterPro" id="IPR005124">
    <property type="entry name" value="V-ATPase_G"/>
</dbReference>
<evidence type="ECO:0000313" key="8">
    <source>
        <dbReference type="Proteomes" id="UP000440578"/>
    </source>
</evidence>
<dbReference type="GO" id="GO:0016887">
    <property type="term" value="F:ATP hydrolysis activity"/>
    <property type="evidence" value="ECO:0007669"/>
    <property type="project" value="TreeGrafter"/>
</dbReference>
<dbReference type="AlphaFoldDB" id="A0A6A4X039"/>
<name>A0A6A4X039_AMPAM</name>
<dbReference type="Pfam" id="PF03179">
    <property type="entry name" value="V-ATPase_G"/>
    <property type="match status" value="1"/>
</dbReference>
<dbReference type="FunFam" id="1.20.5.2950:FF:000001">
    <property type="entry name" value="V-type proton ATPase subunit G"/>
    <property type="match status" value="1"/>
</dbReference>
<comment type="function">
    <text evidence="5">Subunit of the V1 complex of vacuolar(H+)-ATPase (V-ATPase), a multisubunit enzyme composed of a peripheral complex (V1) that hydrolyzes ATP and a membrane integral complex (V0) that translocates protons. V-ATPase is responsible for acidifying and maintaining the pH of intracellular compartments and in some cell types, is targeted to the plasma membrane, where it is responsible for acidifying the extracellular environment.</text>
</comment>
<organism evidence="7 8">
    <name type="scientific">Amphibalanus amphitrite</name>
    <name type="common">Striped barnacle</name>
    <name type="synonym">Balanus amphitrite</name>
    <dbReference type="NCBI Taxonomy" id="1232801"/>
    <lineage>
        <taxon>Eukaryota</taxon>
        <taxon>Metazoa</taxon>
        <taxon>Ecdysozoa</taxon>
        <taxon>Arthropoda</taxon>
        <taxon>Crustacea</taxon>
        <taxon>Multicrustacea</taxon>
        <taxon>Cirripedia</taxon>
        <taxon>Thoracica</taxon>
        <taxon>Thoracicalcarea</taxon>
        <taxon>Balanomorpha</taxon>
        <taxon>Balanoidea</taxon>
        <taxon>Balanidae</taxon>
        <taxon>Amphibalaninae</taxon>
        <taxon>Amphibalanus</taxon>
    </lineage>
</organism>
<keyword evidence="8" id="KW-1185">Reference proteome</keyword>
<keyword evidence="2 5" id="KW-0813">Transport</keyword>
<dbReference type="PANTHER" id="PTHR12713:SF11">
    <property type="entry name" value="V-TYPE PROTON ATPASE SUBUNIT G"/>
    <property type="match status" value="1"/>
</dbReference>
<protein>
    <recommendedName>
        <fullName evidence="5">V-type proton ATPase subunit G</fullName>
    </recommendedName>
</protein>
<comment type="similarity">
    <text evidence="1 5">Belongs to the V-ATPase G subunit family.</text>
</comment>
<gene>
    <name evidence="7" type="primary">VATG_1</name>
    <name evidence="7" type="ORF">FJT64_017627</name>
</gene>
<dbReference type="GO" id="GO:0098793">
    <property type="term" value="C:presynapse"/>
    <property type="evidence" value="ECO:0007669"/>
    <property type="project" value="GOC"/>
</dbReference>
<accession>A0A6A4X039</accession>
<dbReference type="NCBIfam" id="TIGR01147">
    <property type="entry name" value="V_ATP_synt_G"/>
    <property type="match status" value="1"/>
</dbReference>
<comment type="caution">
    <text evidence="7">The sequence shown here is derived from an EMBL/GenBank/DDBJ whole genome shotgun (WGS) entry which is preliminary data.</text>
</comment>
<dbReference type="GO" id="GO:0046961">
    <property type="term" value="F:proton-transporting ATPase activity, rotational mechanism"/>
    <property type="evidence" value="ECO:0007669"/>
    <property type="project" value="InterPro"/>
</dbReference>
<proteinExistence type="inferred from homology"/>
<evidence type="ECO:0000256" key="4">
    <source>
        <dbReference type="ARBA" id="ARBA00023065"/>
    </source>
</evidence>
<evidence type="ECO:0000256" key="6">
    <source>
        <dbReference type="SAM" id="MobiDB-lite"/>
    </source>
</evidence>
<feature type="region of interest" description="Disordered" evidence="6">
    <location>
        <begin position="1"/>
        <end position="38"/>
    </location>
</feature>
<comment type="subunit">
    <text evidence="5">V-ATPase is a heteromultimeric enzyme made up of two complexes: the ATP-hydrolytic V1 complex and the proton translocation V0 complex.</text>
</comment>
<reference evidence="7 8" key="1">
    <citation type="submission" date="2019-07" db="EMBL/GenBank/DDBJ databases">
        <title>Draft genome assembly of a fouling barnacle, Amphibalanus amphitrite (Darwin, 1854): The first reference genome for Thecostraca.</title>
        <authorList>
            <person name="Kim W."/>
        </authorList>
    </citation>
    <scope>NUCLEOTIDE SEQUENCE [LARGE SCALE GENOMIC DNA]</scope>
    <source>
        <strain evidence="7">SNU_AA5</strain>
        <tissue evidence="7">Soma without cirri and trophi</tissue>
    </source>
</reference>
<dbReference type="Gene3D" id="1.20.5.2950">
    <property type="match status" value="1"/>
</dbReference>
<dbReference type="Proteomes" id="UP000440578">
    <property type="component" value="Unassembled WGS sequence"/>
</dbReference>
<evidence type="ECO:0000256" key="5">
    <source>
        <dbReference type="RuleBase" id="RU364019"/>
    </source>
</evidence>
<evidence type="ECO:0000256" key="3">
    <source>
        <dbReference type="ARBA" id="ARBA00022781"/>
    </source>
</evidence>
<dbReference type="GO" id="GO:0000221">
    <property type="term" value="C:vacuolar proton-transporting V-type ATPase, V1 domain"/>
    <property type="evidence" value="ECO:0007669"/>
    <property type="project" value="TreeGrafter"/>
</dbReference>
<evidence type="ECO:0000313" key="7">
    <source>
        <dbReference type="EMBL" id="KAF0311563.1"/>
    </source>
</evidence>
<evidence type="ECO:0000256" key="2">
    <source>
        <dbReference type="ARBA" id="ARBA00022448"/>
    </source>
</evidence>
<dbReference type="OrthoDB" id="250802at2759"/>
<dbReference type="EMBL" id="VIIS01000229">
    <property type="protein sequence ID" value="KAF0311563.1"/>
    <property type="molecule type" value="Genomic_DNA"/>
</dbReference>